<evidence type="ECO:0000313" key="4">
    <source>
        <dbReference type="Proteomes" id="UP000250235"/>
    </source>
</evidence>
<accession>A0A2Z7A763</accession>
<feature type="region of interest" description="Disordered" evidence="2">
    <location>
        <begin position="312"/>
        <end position="343"/>
    </location>
</feature>
<keyword evidence="4" id="KW-1185">Reference proteome</keyword>
<keyword evidence="1" id="KW-0175">Coiled coil</keyword>
<reference evidence="3 4" key="1">
    <citation type="journal article" date="2015" name="Proc. Natl. Acad. Sci. U.S.A.">
        <title>The resurrection genome of Boea hygrometrica: A blueprint for survival of dehydration.</title>
        <authorList>
            <person name="Xiao L."/>
            <person name="Yang G."/>
            <person name="Zhang L."/>
            <person name="Yang X."/>
            <person name="Zhao S."/>
            <person name="Ji Z."/>
            <person name="Zhou Q."/>
            <person name="Hu M."/>
            <person name="Wang Y."/>
            <person name="Chen M."/>
            <person name="Xu Y."/>
            <person name="Jin H."/>
            <person name="Xiao X."/>
            <person name="Hu G."/>
            <person name="Bao F."/>
            <person name="Hu Y."/>
            <person name="Wan P."/>
            <person name="Li L."/>
            <person name="Deng X."/>
            <person name="Kuang T."/>
            <person name="Xiang C."/>
            <person name="Zhu J.K."/>
            <person name="Oliver M.J."/>
            <person name="He Y."/>
        </authorList>
    </citation>
    <scope>NUCLEOTIDE SEQUENCE [LARGE SCALE GENOMIC DNA]</scope>
    <source>
        <strain evidence="4">cv. XS01</strain>
    </source>
</reference>
<protein>
    <submittedName>
        <fullName evidence="3">Uncharacterized protein</fullName>
    </submittedName>
</protein>
<sequence>MSSSTASQVRSVLNAVDSCPESPEIKGPWLPDQAELGSKSAPWDPWKCEMHWRDNMYTLTPRTPDRSLNLASFLDSMHVIAIAEASSPKKNGPGRVPPLDYTEDSLVASSSGVVATRYICNMAPDRDIDLLRRADDSEAVSNGVGGEVVRRLTRAHRAVTTTRRSFDEAMSQHAELLARLDELEALRARDQQAVEAQEEALEDQLAAEKAAREATKSELDAALAKKTAVEAELEETKALAEEEVGRLKSDVIHAWDRSKEEFLQSSEFNTLCTKRSLCYFKDGFAGCLAQFRANGYSEEEHPASFLDAKKALMELPDEEAEEEEEEEEGEVSGDEGTLSSSPK</sequence>
<dbReference type="EMBL" id="KV018459">
    <property type="protein sequence ID" value="KZV17111.1"/>
    <property type="molecule type" value="Genomic_DNA"/>
</dbReference>
<evidence type="ECO:0000313" key="3">
    <source>
        <dbReference type="EMBL" id="KZV17111.1"/>
    </source>
</evidence>
<gene>
    <name evidence="3" type="ORF">F511_18452</name>
</gene>
<evidence type="ECO:0000256" key="1">
    <source>
        <dbReference type="SAM" id="Coils"/>
    </source>
</evidence>
<dbReference type="Proteomes" id="UP000250235">
    <property type="component" value="Unassembled WGS sequence"/>
</dbReference>
<dbReference type="AlphaFoldDB" id="A0A2Z7A763"/>
<name>A0A2Z7A763_9LAMI</name>
<proteinExistence type="predicted"/>
<feature type="coiled-coil region" evidence="1">
    <location>
        <begin position="166"/>
        <end position="250"/>
    </location>
</feature>
<feature type="compositionally biased region" description="Acidic residues" evidence="2">
    <location>
        <begin position="315"/>
        <end position="333"/>
    </location>
</feature>
<evidence type="ECO:0000256" key="2">
    <source>
        <dbReference type="SAM" id="MobiDB-lite"/>
    </source>
</evidence>
<organism evidence="3 4">
    <name type="scientific">Dorcoceras hygrometricum</name>
    <dbReference type="NCBI Taxonomy" id="472368"/>
    <lineage>
        <taxon>Eukaryota</taxon>
        <taxon>Viridiplantae</taxon>
        <taxon>Streptophyta</taxon>
        <taxon>Embryophyta</taxon>
        <taxon>Tracheophyta</taxon>
        <taxon>Spermatophyta</taxon>
        <taxon>Magnoliopsida</taxon>
        <taxon>eudicotyledons</taxon>
        <taxon>Gunneridae</taxon>
        <taxon>Pentapetalae</taxon>
        <taxon>asterids</taxon>
        <taxon>lamiids</taxon>
        <taxon>Lamiales</taxon>
        <taxon>Gesneriaceae</taxon>
        <taxon>Didymocarpoideae</taxon>
        <taxon>Trichosporeae</taxon>
        <taxon>Loxocarpinae</taxon>
        <taxon>Dorcoceras</taxon>
    </lineage>
</organism>